<evidence type="ECO:0000256" key="6">
    <source>
        <dbReference type="ARBA" id="ARBA00023242"/>
    </source>
</evidence>
<keyword evidence="6" id="KW-0539">Nucleus</keyword>
<dbReference type="SUPFAM" id="SSF57667">
    <property type="entry name" value="beta-beta-alpha zinc fingers"/>
    <property type="match status" value="1"/>
</dbReference>
<dbReference type="FunFam" id="3.30.160.60:FF:000521">
    <property type="entry name" value="Krueppel-like factor 9"/>
    <property type="match status" value="1"/>
</dbReference>
<evidence type="ECO:0000256" key="5">
    <source>
        <dbReference type="ARBA" id="ARBA00022833"/>
    </source>
</evidence>
<evidence type="ECO:0000256" key="1">
    <source>
        <dbReference type="ARBA" id="ARBA00004123"/>
    </source>
</evidence>
<evidence type="ECO:0000259" key="9">
    <source>
        <dbReference type="PROSITE" id="PS50157"/>
    </source>
</evidence>
<dbReference type="InterPro" id="IPR013087">
    <property type="entry name" value="Znf_C2H2_type"/>
</dbReference>
<keyword evidence="5" id="KW-0862">Zinc</keyword>
<protein>
    <recommendedName>
        <fullName evidence="9">C2H2-type domain-containing protein</fullName>
    </recommendedName>
</protein>
<reference evidence="10" key="1">
    <citation type="submission" date="2023-09" db="UniProtKB">
        <authorList>
            <consortium name="Ensembl"/>
        </authorList>
    </citation>
    <scope>IDENTIFICATION</scope>
</reference>
<evidence type="ECO:0000256" key="8">
    <source>
        <dbReference type="SAM" id="MobiDB-lite"/>
    </source>
</evidence>
<dbReference type="GeneTree" id="ENSGT00940000161911"/>
<evidence type="ECO:0000256" key="4">
    <source>
        <dbReference type="ARBA" id="ARBA00022771"/>
    </source>
</evidence>
<dbReference type="SMART" id="SM00355">
    <property type="entry name" value="ZnF_C2H2"/>
    <property type="match status" value="2"/>
</dbReference>
<proteinExistence type="predicted"/>
<evidence type="ECO:0000313" key="10">
    <source>
        <dbReference type="Ensembl" id="ENSBMSP00010010451.1"/>
    </source>
</evidence>
<evidence type="ECO:0000256" key="2">
    <source>
        <dbReference type="ARBA" id="ARBA00022723"/>
    </source>
</evidence>
<feature type="domain" description="C2H2-type" evidence="9">
    <location>
        <begin position="105"/>
        <end position="134"/>
    </location>
</feature>
<feature type="compositionally biased region" description="Low complexity" evidence="8">
    <location>
        <begin position="174"/>
        <end position="196"/>
    </location>
</feature>
<dbReference type="PROSITE" id="PS50157">
    <property type="entry name" value="ZINC_FINGER_C2H2_2"/>
    <property type="match status" value="2"/>
</dbReference>
<dbReference type="GO" id="GO:0000981">
    <property type="term" value="F:DNA-binding transcription factor activity, RNA polymerase II-specific"/>
    <property type="evidence" value="ECO:0007669"/>
    <property type="project" value="TreeGrafter"/>
</dbReference>
<keyword evidence="4 7" id="KW-0863">Zinc-finger</keyword>
<organism evidence="10">
    <name type="scientific">Balaenoptera musculus</name>
    <name type="common">Blue whale</name>
    <dbReference type="NCBI Taxonomy" id="9771"/>
    <lineage>
        <taxon>Eukaryota</taxon>
        <taxon>Metazoa</taxon>
        <taxon>Chordata</taxon>
        <taxon>Craniata</taxon>
        <taxon>Vertebrata</taxon>
        <taxon>Euteleostomi</taxon>
        <taxon>Mammalia</taxon>
        <taxon>Eutheria</taxon>
        <taxon>Laurasiatheria</taxon>
        <taxon>Artiodactyla</taxon>
        <taxon>Whippomorpha</taxon>
        <taxon>Cetacea</taxon>
        <taxon>Mysticeti</taxon>
        <taxon>Balaenopteridae</taxon>
        <taxon>Balaenoptera</taxon>
    </lineage>
</organism>
<feature type="region of interest" description="Disordered" evidence="8">
    <location>
        <begin position="1"/>
        <end position="75"/>
    </location>
</feature>
<evidence type="ECO:0000256" key="3">
    <source>
        <dbReference type="ARBA" id="ARBA00022737"/>
    </source>
</evidence>
<dbReference type="PROSITE" id="PS00028">
    <property type="entry name" value="ZINC_FINGER_C2H2_1"/>
    <property type="match status" value="2"/>
</dbReference>
<keyword evidence="2" id="KW-0479">Metal-binding</keyword>
<name>A0A8C0CU03_BALMU</name>
<dbReference type="AlphaFoldDB" id="A0A8C0CU03"/>
<dbReference type="FunFam" id="3.30.160.60:FF:000018">
    <property type="entry name" value="Krueppel-like factor 15"/>
    <property type="match status" value="1"/>
</dbReference>
<accession>A0A8C0CU03</accession>
<comment type="subcellular location">
    <subcellularLocation>
        <location evidence="1">Nucleus</location>
    </subcellularLocation>
</comment>
<dbReference type="GO" id="GO:0005634">
    <property type="term" value="C:nucleus"/>
    <property type="evidence" value="ECO:0007669"/>
    <property type="project" value="UniProtKB-SubCell"/>
</dbReference>
<dbReference type="PANTHER" id="PTHR23235:SF21">
    <property type="entry name" value="KRUEPPEL-LIKE FACTOR 13"/>
    <property type="match status" value="1"/>
</dbReference>
<dbReference type="GO" id="GO:0000978">
    <property type="term" value="F:RNA polymerase II cis-regulatory region sequence-specific DNA binding"/>
    <property type="evidence" value="ECO:0007669"/>
    <property type="project" value="TreeGrafter"/>
</dbReference>
<evidence type="ECO:0000256" key="7">
    <source>
        <dbReference type="PROSITE-ProRule" id="PRU00042"/>
    </source>
</evidence>
<dbReference type="Gene3D" id="3.30.160.60">
    <property type="entry name" value="Classic Zinc Finger"/>
    <property type="match status" value="2"/>
</dbReference>
<feature type="domain" description="C2H2-type" evidence="9">
    <location>
        <begin position="135"/>
        <end position="162"/>
    </location>
</feature>
<dbReference type="GO" id="GO:0008270">
    <property type="term" value="F:zinc ion binding"/>
    <property type="evidence" value="ECO:0007669"/>
    <property type="project" value="UniProtKB-KW"/>
</dbReference>
<sequence length="196" mass="21026">MTRAQGQGGAARFPAAGRSGSCGSRRRERPLPTRDPAPGRAGPSAGLSRGGACSGRAVRLAARPPKNPASAGCGGVVPRRLERTRLLAGHLTPQRKGRSGGERPFACSWQDCNKKFARSDELARHYRTHTGEKKFSCPICDKRFMRSDHLTKHARRHANFHPGMLQRRGGGSRTGSLSDYSRSDASSPTISPASSP</sequence>
<keyword evidence="3" id="KW-0677">Repeat</keyword>
<dbReference type="Pfam" id="PF00096">
    <property type="entry name" value="zf-C2H2"/>
    <property type="match status" value="2"/>
</dbReference>
<dbReference type="Ensembl" id="ENSBMST00010011613.1">
    <property type="protein sequence ID" value="ENSBMSP00010010451.1"/>
    <property type="gene ID" value="ENSBMSG00010007665.1"/>
</dbReference>
<feature type="region of interest" description="Disordered" evidence="8">
    <location>
        <begin position="156"/>
        <end position="196"/>
    </location>
</feature>
<dbReference type="PANTHER" id="PTHR23235">
    <property type="entry name" value="KRUEPPEL-LIKE TRANSCRIPTION FACTOR"/>
    <property type="match status" value="1"/>
</dbReference>
<dbReference type="InterPro" id="IPR036236">
    <property type="entry name" value="Znf_C2H2_sf"/>
</dbReference>